<dbReference type="EMBL" id="KV878987">
    <property type="protein sequence ID" value="OJJ95932.1"/>
    <property type="molecule type" value="Genomic_DNA"/>
</dbReference>
<dbReference type="RefSeq" id="XP_020052272.1">
    <property type="nucleotide sequence ID" value="XM_020201927.1"/>
</dbReference>
<dbReference type="GeneID" id="30975741"/>
<feature type="region of interest" description="Disordered" evidence="1">
    <location>
        <begin position="1"/>
        <end position="21"/>
    </location>
</feature>
<proteinExistence type="predicted"/>
<protein>
    <submittedName>
        <fullName evidence="2">Uncharacterized protein</fullName>
    </submittedName>
</protein>
<feature type="region of interest" description="Disordered" evidence="1">
    <location>
        <begin position="114"/>
        <end position="183"/>
    </location>
</feature>
<evidence type="ECO:0000256" key="1">
    <source>
        <dbReference type="SAM" id="MobiDB-lite"/>
    </source>
</evidence>
<dbReference type="VEuPathDB" id="FungiDB:ASPACDRAFT_47286"/>
<keyword evidence="3" id="KW-1185">Reference proteome</keyword>
<accession>A0A1L9WIB6</accession>
<organism evidence="2 3">
    <name type="scientific">Aspergillus aculeatus (strain ATCC 16872 / CBS 172.66 / WB 5094)</name>
    <dbReference type="NCBI Taxonomy" id="690307"/>
    <lineage>
        <taxon>Eukaryota</taxon>
        <taxon>Fungi</taxon>
        <taxon>Dikarya</taxon>
        <taxon>Ascomycota</taxon>
        <taxon>Pezizomycotina</taxon>
        <taxon>Eurotiomycetes</taxon>
        <taxon>Eurotiomycetidae</taxon>
        <taxon>Eurotiales</taxon>
        <taxon>Aspergillaceae</taxon>
        <taxon>Aspergillus</taxon>
        <taxon>Aspergillus subgen. Circumdati</taxon>
    </lineage>
</organism>
<dbReference type="AlphaFoldDB" id="A0A1L9WIB6"/>
<feature type="region of interest" description="Disordered" evidence="1">
    <location>
        <begin position="45"/>
        <end position="69"/>
    </location>
</feature>
<feature type="compositionally biased region" description="Acidic residues" evidence="1">
    <location>
        <begin position="45"/>
        <end position="64"/>
    </location>
</feature>
<feature type="compositionally biased region" description="Acidic residues" evidence="1">
    <location>
        <begin position="121"/>
        <end position="177"/>
    </location>
</feature>
<reference evidence="3" key="1">
    <citation type="journal article" date="2017" name="Genome Biol.">
        <title>Comparative genomics reveals high biological diversity and specific adaptations in the industrially and medically important fungal genus Aspergillus.</title>
        <authorList>
            <person name="de Vries R.P."/>
            <person name="Riley R."/>
            <person name="Wiebenga A."/>
            <person name="Aguilar-Osorio G."/>
            <person name="Amillis S."/>
            <person name="Uchima C.A."/>
            <person name="Anderluh G."/>
            <person name="Asadollahi M."/>
            <person name="Askin M."/>
            <person name="Barry K."/>
            <person name="Battaglia E."/>
            <person name="Bayram O."/>
            <person name="Benocci T."/>
            <person name="Braus-Stromeyer S.A."/>
            <person name="Caldana C."/>
            <person name="Canovas D."/>
            <person name="Cerqueira G.C."/>
            <person name="Chen F."/>
            <person name="Chen W."/>
            <person name="Choi C."/>
            <person name="Clum A."/>
            <person name="Dos Santos R.A."/>
            <person name="Damasio A.R."/>
            <person name="Diallinas G."/>
            <person name="Emri T."/>
            <person name="Fekete E."/>
            <person name="Flipphi M."/>
            <person name="Freyberg S."/>
            <person name="Gallo A."/>
            <person name="Gournas C."/>
            <person name="Habgood R."/>
            <person name="Hainaut M."/>
            <person name="Harispe M.L."/>
            <person name="Henrissat B."/>
            <person name="Hilden K.S."/>
            <person name="Hope R."/>
            <person name="Hossain A."/>
            <person name="Karabika E."/>
            <person name="Karaffa L."/>
            <person name="Karanyi Z."/>
            <person name="Krasevec N."/>
            <person name="Kuo A."/>
            <person name="Kusch H."/>
            <person name="LaButti K."/>
            <person name="Lagendijk E.L."/>
            <person name="Lapidus A."/>
            <person name="Levasseur A."/>
            <person name="Lindquist E."/>
            <person name="Lipzen A."/>
            <person name="Logrieco A.F."/>
            <person name="MacCabe A."/>
            <person name="Maekelae M.R."/>
            <person name="Malavazi I."/>
            <person name="Melin P."/>
            <person name="Meyer V."/>
            <person name="Mielnichuk N."/>
            <person name="Miskei M."/>
            <person name="Molnar A.P."/>
            <person name="Mule G."/>
            <person name="Ngan C.Y."/>
            <person name="Orejas M."/>
            <person name="Orosz E."/>
            <person name="Ouedraogo J.P."/>
            <person name="Overkamp K.M."/>
            <person name="Park H.-S."/>
            <person name="Perrone G."/>
            <person name="Piumi F."/>
            <person name="Punt P.J."/>
            <person name="Ram A.F."/>
            <person name="Ramon A."/>
            <person name="Rauscher S."/>
            <person name="Record E."/>
            <person name="Riano-Pachon D.M."/>
            <person name="Robert V."/>
            <person name="Roehrig J."/>
            <person name="Ruller R."/>
            <person name="Salamov A."/>
            <person name="Salih N.S."/>
            <person name="Samson R.A."/>
            <person name="Sandor E."/>
            <person name="Sanguinetti M."/>
            <person name="Schuetze T."/>
            <person name="Sepcic K."/>
            <person name="Shelest E."/>
            <person name="Sherlock G."/>
            <person name="Sophianopoulou V."/>
            <person name="Squina F.M."/>
            <person name="Sun H."/>
            <person name="Susca A."/>
            <person name="Todd R.B."/>
            <person name="Tsang A."/>
            <person name="Unkles S.E."/>
            <person name="van de Wiele N."/>
            <person name="van Rossen-Uffink D."/>
            <person name="Oliveira J.V."/>
            <person name="Vesth T.C."/>
            <person name="Visser J."/>
            <person name="Yu J.-H."/>
            <person name="Zhou M."/>
            <person name="Andersen M.R."/>
            <person name="Archer D.B."/>
            <person name="Baker S.E."/>
            <person name="Benoit I."/>
            <person name="Brakhage A.A."/>
            <person name="Braus G.H."/>
            <person name="Fischer R."/>
            <person name="Frisvad J.C."/>
            <person name="Goldman G.H."/>
            <person name="Houbraken J."/>
            <person name="Oakley B."/>
            <person name="Pocsi I."/>
            <person name="Scazzocchio C."/>
            <person name="Seiboth B."/>
            <person name="vanKuyk P.A."/>
            <person name="Wortman J."/>
            <person name="Dyer P.S."/>
            <person name="Grigoriev I.V."/>
        </authorList>
    </citation>
    <scope>NUCLEOTIDE SEQUENCE [LARGE SCALE GENOMIC DNA]</scope>
    <source>
        <strain evidence="3">ATCC 16872 / CBS 172.66 / WB 5094</strain>
    </source>
</reference>
<sequence length="314" mass="35618">MKPSAPAKSSTKRPRRHGRGGKALLYLFSTGSAMKVMKITVDTDAEAGTEDDHVDAETEDGQDEGESRYDRYEAGLRGRVYFTRNFLQVVRRTTYMGHQLVFWLSVGNVEHGRGDHGYGDEQGEYGDHDEQEGENEDYKDDEGDEGDDEYDEDEEGYGGGVDDDDDGDGDGDYPSDSDSDHHQHLYGEGEYVCTLPDCPERLLIILERSKTRRDFFRDAMMIMHDKYAHLLDVSGMGDDAQGYIPTERPWESEDARLKWAEFLNRVPDFVCSDADNNLPCSIDDINDFYALRAWMLELLPWVVESPPLAIRLAP</sequence>
<dbReference type="OrthoDB" id="10457312at2759"/>
<feature type="compositionally biased region" description="Basic residues" evidence="1">
    <location>
        <begin position="10"/>
        <end position="20"/>
    </location>
</feature>
<evidence type="ECO:0000313" key="3">
    <source>
        <dbReference type="Proteomes" id="UP000184546"/>
    </source>
</evidence>
<gene>
    <name evidence="2" type="ORF">ASPACDRAFT_47286</name>
</gene>
<evidence type="ECO:0000313" key="2">
    <source>
        <dbReference type="EMBL" id="OJJ95932.1"/>
    </source>
</evidence>
<dbReference type="Proteomes" id="UP000184546">
    <property type="component" value="Unassembled WGS sequence"/>
</dbReference>
<name>A0A1L9WIB6_ASPA1</name>